<evidence type="ECO:0000313" key="2">
    <source>
        <dbReference type="Proteomes" id="UP000617426"/>
    </source>
</evidence>
<dbReference type="AlphaFoldDB" id="A0A923E5H9"/>
<evidence type="ECO:0008006" key="3">
    <source>
        <dbReference type="Google" id="ProtNLM"/>
    </source>
</evidence>
<dbReference type="Proteomes" id="UP000617426">
    <property type="component" value="Unassembled WGS sequence"/>
</dbReference>
<protein>
    <recommendedName>
        <fullName evidence="3">DUF4237 domain-containing protein</fullName>
    </recommendedName>
</protein>
<keyword evidence="2" id="KW-1185">Reference proteome</keyword>
<accession>A0A923E5H9</accession>
<proteinExistence type="predicted"/>
<evidence type="ECO:0000313" key="1">
    <source>
        <dbReference type="EMBL" id="MBB6334980.1"/>
    </source>
</evidence>
<dbReference type="EMBL" id="JACHMK010000001">
    <property type="protein sequence ID" value="MBB6334980.1"/>
    <property type="molecule type" value="Genomic_DNA"/>
</dbReference>
<sequence>MSDEAADVYGIRGRVGSSASGAQSTNSLIVAPVDTATPFSGTQLLEDGAQLVDAFNNRDWVSGGMAAFSSFADLASTLADPLGSAFSMGIGWVLDHVDPLKSWLEDLTGDAGEVAAAAGTWSNIAGHLETAGADLLSSLDSALAEQRSLAVDAYRRLQSAAAQHLSMSANLAGAISTGLTVASTLVQIVHDLVRDALADVIGKASSSALEIAFTLGLASPHAIANVVTTVSKWANRLSGTVTKLVKSFDELSGLMTRAKNLVDKVASTFETIKKIPGRIADRSFSQDLKFAVDACFNPKHTDDMLDAGKSATRRIDDALSSGRFDSEFADLGLTRWSLEEFQAKTRLGVGDPGLSSADLEMLLLIRDDDMLKLKGGDIVSKVHLDQTASLPTYNTLGGFISRADDMAGLDARATFDSLRGDYYPSAEATEPLHFDSSKPLYQTRVMADEAMAEASKPAYSSEMRAHGAKSDIGRTRLDQNLGHTGPYTGHGYTASTTGTTVPESMLSRAYSREPKPVVYQETYNLQNGRRVSIVVSNPFTGNPIRIPTFGR</sequence>
<dbReference type="RefSeq" id="WP_184453079.1">
    <property type="nucleotide sequence ID" value="NZ_JACHMK010000001.1"/>
</dbReference>
<gene>
    <name evidence="1" type="ORF">HD592_001545</name>
</gene>
<comment type="caution">
    <text evidence="1">The sequence shown here is derived from an EMBL/GenBank/DDBJ whole genome shotgun (WGS) entry which is preliminary data.</text>
</comment>
<name>A0A923E5H9_9ACTO</name>
<organism evidence="1 2">
    <name type="scientific">Schaalia hyovaginalis</name>
    <dbReference type="NCBI Taxonomy" id="29316"/>
    <lineage>
        <taxon>Bacteria</taxon>
        <taxon>Bacillati</taxon>
        <taxon>Actinomycetota</taxon>
        <taxon>Actinomycetes</taxon>
        <taxon>Actinomycetales</taxon>
        <taxon>Actinomycetaceae</taxon>
        <taxon>Schaalia</taxon>
    </lineage>
</organism>
<reference evidence="1" key="1">
    <citation type="submission" date="2020-08" db="EMBL/GenBank/DDBJ databases">
        <title>Sequencing the genomes of 1000 actinobacteria strains.</title>
        <authorList>
            <person name="Klenk H.-P."/>
        </authorList>
    </citation>
    <scope>NUCLEOTIDE SEQUENCE</scope>
    <source>
        <strain evidence="1">DSM 10695</strain>
    </source>
</reference>